<dbReference type="InterPro" id="IPR040999">
    <property type="entry name" value="Mak_N_cap"/>
</dbReference>
<protein>
    <recommendedName>
        <fullName evidence="5">Maltokinase N-terminal cap domain-containing protein</fullName>
    </recommendedName>
</protein>
<evidence type="ECO:0000313" key="7">
    <source>
        <dbReference type="Proteomes" id="UP000006247"/>
    </source>
</evidence>
<keyword evidence="2" id="KW-0547">Nucleotide-binding</keyword>
<evidence type="ECO:0000256" key="4">
    <source>
        <dbReference type="ARBA" id="ARBA00022840"/>
    </source>
</evidence>
<dbReference type="RefSeq" id="WP_005519235.1">
    <property type="nucleotide sequence ID" value="NZ_EQ973328.1"/>
</dbReference>
<keyword evidence="4" id="KW-0067">ATP-binding</keyword>
<feature type="domain" description="Maltokinase N-terminal cap" evidence="5">
    <location>
        <begin position="28"/>
        <end position="91"/>
    </location>
</feature>
<dbReference type="AlphaFoldDB" id="C0DZG1"/>
<reference evidence="6 7" key="1">
    <citation type="submission" date="2009-01" db="EMBL/GenBank/DDBJ databases">
        <authorList>
            <person name="Fulton L."/>
            <person name="Clifton S."/>
            <person name="Chinwalla A.T."/>
            <person name="Mitreva M."/>
            <person name="Sodergren E."/>
            <person name="Weinstock G."/>
            <person name="Clifton S."/>
            <person name="Dooling D.J."/>
            <person name="Fulton B."/>
            <person name="Minx P."/>
            <person name="Pepin K.H."/>
            <person name="Johnson M."/>
            <person name="Bhonagiri V."/>
            <person name="Nash W.E."/>
            <person name="Mardis E.R."/>
            <person name="Wilson R.K."/>
        </authorList>
    </citation>
    <scope>NUCLEOTIDE SEQUENCE [LARGE SCALE GENOMIC DNA]</scope>
    <source>
        <strain evidence="6 7">ATCC 33806</strain>
    </source>
</reference>
<dbReference type="HOGENOM" id="CLU_114454_0_0_11"/>
<dbReference type="EMBL" id="ACEB01000002">
    <property type="protein sequence ID" value="EEG28278.1"/>
    <property type="molecule type" value="Genomic_DNA"/>
</dbReference>
<keyword evidence="3" id="KW-0418">Kinase</keyword>
<evidence type="ECO:0000256" key="3">
    <source>
        <dbReference type="ARBA" id="ARBA00022777"/>
    </source>
</evidence>
<evidence type="ECO:0000256" key="1">
    <source>
        <dbReference type="ARBA" id="ARBA00022679"/>
    </source>
</evidence>
<proteinExistence type="predicted"/>
<accession>C0DZG1</accession>
<organism evidence="6 7">
    <name type="scientific">Corynebacterium matruchotii ATCC 33806</name>
    <dbReference type="NCBI Taxonomy" id="566549"/>
    <lineage>
        <taxon>Bacteria</taxon>
        <taxon>Bacillati</taxon>
        <taxon>Actinomycetota</taxon>
        <taxon>Actinomycetes</taxon>
        <taxon>Mycobacteriales</taxon>
        <taxon>Corynebacteriaceae</taxon>
        <taxon>Corynebacterium</taxon>
    </lineage>
</organism>
<comment type="caution">
    <text evidence="6">The sequence shown here is derived from an EMBL/GenBank/DDBJ whole genome shotgun (WGS) entry which is preliminary data.</text>
</comment>
<dbReference type="GO" id="GO:0016301">
    <property type="term" value="F:kinase activity"/>
    <property type="evidence" value="ECO:0007669"/>
    <property type="project" value="UniProtKB-KW"/>
</dbReference>
<evidence type="ECO:0000259" key="5">
    <source>
        <dbReference type="Pfam" id="PF18085"/>
    </source>
</evidence>
<evidence type="ECO:0000313" key="6">
    <source>
        <dbReference type="EMBL" id="EEG28278.1"/>
    </source>
</evidence>
<sequence>MERIAKIHPTATLSPTKDEILHQQFGPVTSIGAFRFVDPNGKVGIETLLVRETTNGALLQFPVTYREQCISDTHEVGTTEHSDLGTRHITKVVADPVAVTEIIRVILEGDTNVQRSDGKTSPYKIHGTGTAGVDTLTLDNIHLKKIADTVVTGHIDVNGDHKAFSLSLPTQVPVIPAVAADKSGMPETALIGVDPETGDHYVFAELTI</sequence>
<dbReference type="Proteomes" id="UP000006247">
    <property type="component" value="Unassembled WGS sequence"/>
</dbReference>
<gene>
    <name evidence="6" type="ORF">CORMATOL_00100</name>
</gene>
<dbReference type="Pfam" id="PF18085">
    <property type="entry name" value="Mak_N_cap"/>
    <property type="match status" value="1"/>
</dbReference>
<name>C0DZG1_9CORY</name>
<dbReference type="GO" id="GO:0005524">
    <property type="term" value="F:ATP binding"/>
    <property type="evidence" value="ECO:0007669"/>
    <property type="project" value="UniProtKB-KW"/>
</dbReference>
<keyword evidence="1" id="KW-0808">Transferase</keyword>
<evidence type="ECO:0000256" key="2">
    <source>
        <dbReference type="ARBA" id="ARBA00022741"/>
    </source>
</evidence>